<dbReference type="SUPFAM" id="SSF56112">
    <property type="entry name" value="Protein kinase-like (PK-like)"/>
    <property type="match status" value="1"/>
</dbReference>
<sequence>MSSSSFKKRSPEELSWVLDNYDVFDHISFFNHFSTYNKSRAIRRFKVITNSWINNTQRKETLLKEFNQWNKIKKSKAYWEQRAETETEQSDSTSLVSFNDSFSSTSTKTRLTVAPNLTEEVELYFNENIKLPEAPNRYFVDDIDVSSMFHQYQKEAYDRSKKELFSFKSNCNELLCLSSVLILNNNNTNSTLLRVFGRNNLQKISMDTKLRSLAIEDDEFIFETMLSVLPIVKEVLKKAITREEGSSKLSNIGMKLQGTQNIIVRFIKKIVEYFPLDDFGEVIEEDDLKSRYVLPILQALFDNLEDENTVFFKVTNENNAESKQSNTNVSRRRSDGQFRQKAERQNLITIEFMEAKPESEIQVIGSTFTFYVPQKKSEDVYFMAELDKLTFPMNINEVPGIFGYLDRIAAIVEIFKSNELCNISRASYEVKKNKNLLKEQEKTKVRHEHVSLHNIYESDEAVYSITDFCTGGELFQRIVERGCHTEKDASDLVRQLLEGLAYLHSEGLLFKTPDEDAELLITDFGLSRLLKNNNEVLTTACGTPGYVAPEVLLSTGHGTPVDIWSAGVIMYTLLSGYTPFYSEDQNELFDAIMKGDYAFDDESWSDISQEDTEIHLFSLNDPWITNENTGVNLASNIHKGFDSRQTLKSLVTAVAVINKWKEIERTHKLEDEEVSETEVAV</sequence>
<dbReference type="PROSITE" id="PS50011">
    <property type="entry name" value="PROTEIN_KINASE_DOM"/>
    <property type="match status" value="1"/>
</dbReference>
<dbReference type="Pfam" id="PF00069">
    <property type="entry name" value="Pkinase"/>
    <property type="match status" value="1"/>
</dbReference>
<dbReference type="InterPro" id="IPR000719">
    <property type="entry name" value="Prot_kinase_dom"/>
</dbReference>
<evidence type="ECO:0000313" key="2">
    <source>
        <dbReference type="EMBL" id="GAA5811603.1"/>
    </source>
</evidence>
<evidence type="ECO:0000259" key="1">
    <source>
        <dbReference type="PROSITE" id="PS50011"/>
    </source>
</evidence>
<protein>
    <recommendedName>
        <fullName evidence="1">Protein kinase domain-containing protein</fullName>
    </recommendedName>
</protein>
<gene>
    <name evidence="2" type="ORF">MFLAVUS_005043</name>
</gene>
<keyword evidence="3" id="KW-1185">Reference proteome</keyword>
<name>A0ABP9YXM3_9FUNG</name>
<accession>A0ABP9YXM3</accession>
<proteinExistence type="predicted"/>
<dbReference type="InterPro" id="IPR011009">
    <property type="entry name" value="Kinase-like_dom_sf"/>
</dbReference>
<comment type="caution">
    <text evidence="2">The sequence shown here is derived from an EMBL/GenBank/DDBJ whole genome shotgun (WGS) entry which is preliminary data.</text>
</comment>
<dbReference type="Gene3D" id="1.10.510.10">
    <property type="entry name" value="Transferase(Phosphotransferase) domain 1"/>
    <property type="match status" value="1"/>
</dbReference>
<dbReference type="PANTHER" id="PTHR24347">
    <property type="entry name" value="SERINE/THREONINE-PROTEIN KINASE"/>
    <property type="match status" value="1"/>
</dbReference>
<dbReference type="Proteomes" id="UP001473302">
    <property type="component" value="Unassembled WGS sequence"/>
</dbReference>
<evidence type="ECO:0000313" key="3">
    <source>
        <dbReference type="Proteomes" id="UP001473302"/>
    </source>
</evidence>
<feature type="domain" description="Protein kinase" evidence="1">
    <location>
        <begin position="358"/>
        <end position="657"/>
    </location>
</feature>
<organism evidence="2 3">
    <name type="scientific">Mucor flavus</name>
    <dbReference type="NCBI Taxonomy" id="439312"/>
    <lineage>
        <taxon>Eukaryota</taxon>
        <taxon>Fungi</taxon>
        <taxon>Fungi incertae sedis</taxon>
        <taxon>Mucoromycota</taxon>
        <taxon>Mucoromycotina</taxon>
        <taxon>Mucoromycetes</taxon>
        <taxon>Mucorales</taxon>
        <taxon>Mucorineae</taxon>
        <taxon>Mucoraceae</taxon>
        <taxon>Mucor</taxon>
    </lineage>
</organism>
<reference evidence="2 3" key="1">
    <citation type="submission" date="2024-04" db="EMBL/GenBank/DDBJ databases">
        <title>genome sequences of Mucor flavus KT1a and Helicostylum pulchrum KT1b strains isolated from the surface of a dry-aged beef.</title>
        <authorList>
            <person name="Toyotome T."/>
            <person name="Hosono M."/>
            <person name="Torimaru M."/>
            <person name="Fukuda K."/>
            <person name="Mikami N."/>
        </authorList>
    </citation>
    <scope>NUCLEOTIDE SEQUENCE [LARGE SCALE GENOMIC DNA]</scope>
    <source>
        <strain evidence="2 3">KT1a</strain>
    </source>
</reference>
<dbReference type="EMBL" id="BAABUK010000010">
    <property type="protein sequence ID" value="GAA5811603.1"/>
    <property type="molecule type" value="Genomic_DNA"/>
</dbReference>
<dbReference type="Gene3D" id="3.30.200.20">
    <property type="entry name" value="Phosphorylase Kinase, domain 1"/>
    <property type="match status" value="1"/>
</dbReference>